<evidence type="ECO:0000259" key="6">
    <source>
        <dbReference type="PROSITE" id="PS50931"/>
    </source>
</evidence>
<gene>
    <name evidence="7" type="ORF">DDQ50_07360</name>
</gene>
<dbReference type="InterPro" id="IPR000847">
    <property type="entry name" value="LysR_HTH_N"/>
</dbReference>
<dbReference type="PANTHER" id="PTHR30579:SF2">
    <property type="entry name" value="HTH-TYPE TRANSCRIPTIONAL REGULATOR ARGP"/>
    <property type="match status" value="1"/>
</dbReference>
<dbReference type="NCBIfam" id="TIGR03298">
    <property type="entry name" value="argP"/>
    <property type="match status" value="1"/>
</dbReference>
<dbReference type="Pfam" id="PF03466">
    <property type="entry name" value="LysR_substrate"/>
    <property type="match status" value="1"/>
</dbReference>
<evidence type="ECO:0000256" key="4">
    <source>
        <dbReference type="ARBA" id="ARBA00023159"/>
    </source>
</evidence>
<proteinExistence type="inferred from homology"/>
<keyword evidence="3 7" id="KW-0238">DNA-binding</keyword>
<dbReference type="NCBIfam" id="NF009888">
    <property type="entry name" value="PRK13348.1"/>
    <property type="match status" value="1"/>
</dbReference>
<evidence type="ECO:0000313" key="8">
    <source>
        <dbReference type="Proteomes" id="UP000244893"/>
    </source>
</evidence>
<protein>
    <submittedName>
        <fullName evidence="7">ArgP/LysG family DNA-binding transcriptional regulator</fullName>
    </submittedName>
</protein>
<comment type="caution">
    <text evidence="7">The sequence shown here is derived from an EMBL/GenBank/DDBJ whole genome shotgun (WGS) entry which is preliminary data.</text>
</comment>
<evidence type="ECO:0000256" key="2">
    <source>
        <dbReference type="ARBA" id="ARBA00023015"/>
    </source>
</evidence>
<feature type="domain" description="HTH lysR-type" evidence="6">
    <location>
        <begin position="3"/>
        <end position="59"/>
    </location>
</feature>
<accession>A0A2V1HZV9</accession>
<organism evidence="7 8">
    <name type="scientific">Amnibacterium flavum</name>
    <dbReference type="NCBI Taxonomy" id="2173173"/>
    <lineage>
        <taxon>Bacteria</taxon>
        <taxon>Bacillati</taxon>
        <taxon>Actinomycetota</taxon>
        <taxon>Actinomycetes</taxon>
        <taxon>Micrococcales</taxon>
        <taxon>Microbacteriaceae</taxon>
        <taxon>Amnibacterium</taxon>
    </lineage>
</organism>
<dbReference type="InterPro" id="IPR036388">
    <property type="entry name" value="WH-like_DNA-bd_sf"/>
</dbReference>
<comment type="similarity">
    <text evidence="1">Belongs to the LysR transcriptional regulatory family.</text>
</comment>
<dbReference type="InterPro" id="IPR005119">
    <property type="entry name" value="LysR_subst-bd"/>
</dbReference>
<dbReference type="SUPFAM" id="SSF53850">
    <property type="entry name" value="Periplasmic binding protein-like II"/>
    <property type="match status" value="1"/>
</dbReference>
<dbReference type="GO" id="GO:0003677">
    <property type="term" value="F:DNA binding"/>
    <property type="evidence" value="ECO:0007669"/>
    <property type="project" value="UniProtKB-KW"/>
</dbReference>
<name>A0A2V1HZV9_9MICO</name>
<keyword evidence="8" id="KW-1185">Reference proteome</keyword>
<sequence>MPLQLDQLETLIALVDEGSFESAARRLHISPSAVSQRVKAMESTLGGIVVERSTPVRATPVGAIALRYARQIQAISADASLELSVDDGARATVSIAVNSDSLATWFLPALALANRDRGIAFDLHRDDQDHTTDLLRSGTVAAAVTSTRTPVQGCMSTPLGSLRYLPVCTPAFVDRWLEGEATAARLVDAPVVYFDRKDDLQARYLRDALGRAPGAFRHHVPSSREFAESVLLGLGWALLPEQQCSTALAAGELVEIAGGSPIDVELNWQAWNLSSSTLDAVSAAVIATAKSSLRR</sequence>
<dbReference type="SUPFAM" id="SSF46785">
    <property type="entry name" value="Winged helix' DNA-binding domain"/>
    <property type="match status" value="1"/>
</dbReference>
<evidence type="ECO:0000256" key="5">
    <source>
        <dbReference type="ARBA" id="ARBA00023163"/>
    </source>
</evidence>
<keyword evidence="4" id="KW-0010">Activator</keyword>
<dbReference type="Pfam" id="PF00126">
    <property type="entry name" value="HTH_1"/>
    <property type="match status" value="1"/>
</dbReference>
<dbReference type="Gene3D" id="1.10.10.10">
    <property type="entry name" value="Winged helix-like DNA-binding domain superfamily/Winged helix DNA-binding domain"/>
    <property type="match status" value="1"/>
</dbReference>
<reference evidence="7 8" key="1">
    <citation type="submission" date="2018-05" db="EMBL/GenBank/DDBJ databases">
        <title>Amnibacterium sp. M8JJ-5, whole genome shotgun sequence.</title>
        <authorList>
            <person name="Tuo L."/>
        </authorList>
    </citation>
    <scope>NUCLEOTIDE SEQUENCE [LARGE SCALE GENOMIC DNA]</scope>
    <source>
        <strain evidence="7 8">M8JJ-5</strain>
    </source>
</reference>
<evidence type="ECO:0000313" key="7">
    <source>
        <dbReference type="EMBL" id="PVZ96434.1"/>
    </source>
</evidence>
<dbReference type="EMBL" id="QEOP01000001">
    <property type="protein sequence ID" value="PVZ96434.1"/>
    <property type="molecule type" value="Genomic_DNA"/>
</dbReference>
<dbReference type="AlphaFoldDB" id="A0A2V1HZV9"/>
<dbReference type="Proteomes" id="UP000244893">
    <property type="component" value="Unassembled WGS sequence"/>
</dbReference>
<dbReference type="NCBIfam" id="NF002964">
    <property type="entry name" value="PRK03635.1"/>
    <property type="match status" value="1"/>
</dbReference>
<keyword evidence="2" id="KW-0805">Transcription regulation</keyword>
<dbReference type="OrthoDB" id="3252676at2"/>
<dbReference type="InterPro" id="IPR050176">
    <property type="entry name" value="LTTR"/>
</dbReference>
<dbReference type="PANTHER" id="PTHR30579">
    <property type="entry name" value="TRANSCRIPTIONAL REGULATOR"/>
    <property type="match status" value="1"/>
</dbReference>
<dbReference type="PROSITE" id="PS50931">
    <property type="entry name" value="HTH_LYSR"/>
    <property type="match status" value="1"/>
</dbReference>
<keyword evidence="5" id="KW-0804">Transcription</keyword>
<dbReference type="InterPro" id="IPR036390">
    <property type="entry name" value="WH_DNA-bd_sf"/>
</dbReference>
<evidence type="ECO:0000256" key="1">
    <source>
        <dbReference type="ARBA" id="ARBA00009437"/>
    </source>
</evidence>
<dbReference type="GO" id="GO:0003700">
    <property type="term" value="F:DNA-binding transcription factor activity"/>
    <property type="evidence" value="ECO:0007669"/>
    <property type="project" value="InterPro"/>
</dbReference>
<dbReference type="InterPro" id="IPR017685">
    <property type="entry name" value="ArgP"/>
</dbReference>
<dbReference type="Gene3D" id="3.40.190.290">
    <property type="match status" value="1"/>
</dbReference>
<evidence type="ECO:0000256" key="3">
    <source>
        <dbReference type="ARBA" id="ARBA00023125"/>
    </source>
</evidence>